<feature type="region of interest" description="Disordered" evidence="1">
    <location>
        <begin position="751"/>
        <end position="945"/>
    </location>
</feature>
<feature type="region of interest" description="Disordered" evidence="1">
    <location>
        <begin position="393"/>
        <end position="738"/>
    </location>
</feature>
<reference evidence="4" key="1">
    <citation type="journal article" date="2020" name="Stud. Mycol.">
        <title>101 Dothideomycetes genomes: a test case for predicting lifestyles and emergence of pathogens.</title>
        <authorList>
            <person name="Haridas S."/>
            <person name="Albert R."/>
            <person name="Binder M."/>
            <person name="Bloem J."/>
            <person name="Labutti K."/>
            <person name="Salamov A."/>
            <person name="Andreopoulos B."/>
            <person name="Baker S."/>
            <person name="Barry K."/>
            <person name="Bills G."/>
            <person name="Bluhm B."/>
            <person name="Cannon C."/>
            <person name="Castanera R."/>
            <person name="Culley D."/>
            <person name="Daum C."/>
            <person name="Ezra D."/>
            <person name="Gonzalez J."/>
            <person name="Henrissat B."/>
            <person name="Kuo A."/>
            <person name="Liang C."/>
            <person name="Lipzen A."/>
            <person name="Lutzoni F."/>
            <person name="Magnuson J."/>
            <person name="Mondo S."/>
            <person name="Nolan M."/>
            <person name="Ohm R."/>
            <person name="Pangilinan J."/>
            <person name="Park H.-J."/>
            <person name="Ramirez L."/>
            <person name="Alfaro M."/>
            <person name="Sun H."/>
            <person name="Tritt A."/>
            <person name="Yoshinaga Y."/>
            <person name="Zwiers L.-H."/>
            <person name="Turgeon B."/>
            <person name="Goodwin S."/>
            <person name="Spatafora J."/>
            <person name="Crous P."/>
            <person name="Grigoriev I."/>
        </authorList>
    </citation>
    <scope>NUCLEOTIDE SEQUENCE</scope>
    <source>
        <strain evidence="4">CBS 123094</strain>
    </source>
</reference>
<dbReference type="Pfam" id="PF13519">
    <property type="entry name" value="VWA_2"/>
    <property type="match status" value="1"/>
</dbReference>
<dbReference type="SMART" id="SM00327">
    <property type="entry name" value="VWA"/>
    <property type="match status" value="1"/>
</dbReference>
<feature type="chain" id="PRO_5025604361" description="VWFA domain-containing protein" evidence="2">
    <location>
        <begin position="20"/>
        <end position="945"/>
    </location>
</feature>
<dbReference type="InterPro" id="IPR002035">
    <property type="entry name" value="VWF_A"/>
</dbReference>
<feature type="compositionally biased region" description="Polar residues" evidence="1">
    <location>
        <begin position="848"/>
        <end position="857"/>
    </location>
</feature>
<feature type="domain" description="VWFA" evidence="3">
    <location>
        <begin position="43"/>
        <end position="178"/>
    </location>
</feature>
<dbReference type="InterPro" id="IPR036465">
    <property type="entry name" value="vWFA_dom_sf"/>
</dbReference>
<feature type="compositionally biased region" description="Low complexity" evidence="1">
    <location>
        <begin position="624"/>
        <end position="634"/>
    </location>
</feature>
<feature type="compositionally biased region" description="Basic and acidic residues" evidence="1">
    <location>
        <begin position="527"/>
        <end position="541"/>
    </location>
</feature>
<keyword evidence="5" id="KW-1185">Reference proteome</keyword>
<feature type="compositionally biased region" description="Polar residues" evidence="1">
    <location>
        <begin position="584"/>
        <end position="598"/>
    </location>
</feature>
<accession>A0A6A5WKH3</accession>
<evidence type="ECO:0000313" key="5">
    <source>
        <dbReference type="Proteomes" id="UP000799779"/>
    </source>
</evidence>
<evidence type="ECO:0000259" key="3">
    <source>
        <dbReference type="PROSITE" id="PS50234"/>
    </source>
</evidence>
<feature type="compositionally biased region" description="Basic and acidic residues" evidence="1">
    <location>
        <begin position="493"/>
        <end position="503"/>
    </location>
</feature>
<keyword evidence="2" id="KW-0732">Signal</keyword>
<evidence type="ECO:0000256" key="2">
    <source>
        <dbReference type="SAM" id="SignalP"/>
    </source>
</evidence>
<feature type="compositionally biased region" description="Pro residues" evidence="1">
    <location>
        <begin position="393"/>
        <end position="402"/>
    </location>
</feature>
<dbReference type="CDD" id="cd00198">
    <property type="entry name" value="vWFA"/>
    <property type="match status" value="1"/>
</dbReference>
<feature type="signal peptide" evidence="2">
    <location>
        <begin position="1"/>
        <end position="19"/>
    </location>
</feature>
<feature type="compositionally biased region" description="Pro residues" evidence="1">
    <location>
        <begin position="504"/>
        <end position="515"/>
    </location>
</feature>
<feature type="compositionally biased region" description="Polar residues" evidence="1">
    <location>
        <begin position="554"/>
        <end position="574"/>
    </location>
</feature>
<dbReference type="Gene3D" id="3.40.50.410">
    <property type="entry name" value="von Willebrand factor, type A domain"/>
    <property type="match status" value="1"/>
</dbReference>
<dbReference type="SUPFAM" id="SSF53300">
    <property type="entry name" value="vWA-like"/>
    <property type="match status" value="1"/>
</dbReference>
<dbReference type="EMBL" id="ML977587">
    <property type="protein sequence ID" value="KAF2000641.1"/>
    <property type="molecule type" value="Genomic_DNA"/>
</dbReference>
<organism evidence="4 5">
    <name type="scientific">Amniculicola lignicola CBS 123094</name>
    <dbReference type="NCBI Taxonomy" id="1392246"/>
    <lineage>
        <taxon>Eukaryota</taxon>
        <taxon>Fungi</taxon>
        <taxon>Dikarya</taxon>
        <taxon>Ascomycota</taxon>
        <taxon>Pezizomycotina</taxon>
        <taxon>Dothideomycetes</taxon>
        <taxon>Pleosporomycetidae</taxon>
        <taxon>Pleosporales</taxon>
        <taxon>Amniculicolaceae</taxon>
        <taxon>Amniculicola</taxon>
    </lineage>
</organism>
<protein>
    <recommendedName>
        <fullName evidence="3">VWFA domain-containing protein</fullName>
    </recommendedName>
</protein>
<gene>
    <name evidence="4" type="ORF">P154DRAFT_619895</name>
</gene>
<feature type="compositionally biased region" description="Low complexity" evidence="1">
    <location>
        <begin position="430"/>
        <end position="448"/>
    </location>
</feature>
<feature type="compositionally biased region" description="Low complexity" evidence="1">
    <location>
        <begin position="758"/>
        <end position="771"/>
    </location>
</feature>
<dbReference type="PROSITE" id="PS50234">
    <property type="entry name" value="VWFA"/>
    <property type="match status" value="1"/>
</dbReference>
<feature type="compositionally biased region" description="Low complexity" evidence="1">
    <location>
        <begin position="674"/>
        <end position="701"/>
    </location>
</feature>
<feature type="compositionally biased region" description="Low complexity" evidence="1">
    <location>
        <begin position="778"/>
        <end position="813"/>
    </location>
</feature>
<feature type="compositionally biased region" description="Basic and acidic residues" evidence="1">
    <location>
        <begin position="461"/>
        <end position="484"/>
    </location>
</feature>
<feature type="compositionally biased region" description="Polar residues" evidence="1">
    <location>
        <begin position="702"/>
        <end position="738"/>
    </location>
</feature>
<proteinExistence type="predicted"/>
<name>A0A6A5WKH3_9PLEO</name>
<dbReference type="OrthoDB" id="301415at2759"/>
<evidence type="ECO:0000313" key="4">
    <source>
        <dbReference type="EMBL" id="KAF2000641.1"/>
    </source>
</evidence>
<feature type="compositionally biased region" description="Pro residues" evidence="1">
    <location>
        <begin position="609"/>
        <end position="620"/>
    </location>
</feature>
<sequence length="945" mass="101699">MRSPLPLLTFLCWGLLATSSRLVSRGLPKCKTLEAESNNGGRKIAIVIDESGSMVSNDPYNLRIGAGKAVNDWLISSGEAGGDKKADLVSVIGFDYSARLYYPLGDPSGANKALDNITILGGTYIAGGVEEAISELTKSGHGPTTNRSGIVVFTDGADSDTITLVEKIDKAGQEGIRVSFGFLQDLGYGYQDPDILNAILGTGGMYATINGATAQNAFANLMIVHGLTGDDNPEPQNSTTVYNGLSIAFTLDSSGRSTVVYSAESNEDLIFTFASVAAGDLNITAVDANGKELNKTTVEESLYRTEELHLKAQSTGGLQIKVEGEPNQENALFTVGVNSSIPLTNCTLEQPKSSGLSAGAKAGIGVSVPLLAGLLGLGSYFAWKYWKGLPSKAPPGPAPDAPPMDTKAPYVHTTDVQPAHTPGTEYPNYNQVDPNQQPFNQQNPSHPQVDPSHPTQSDPMHPTEKDSYPHQPDPSHHPATDSHPHQPNSSHHPATDSHPHQPDPSHPPQADPSHPPGTDSYPNQPDPSHHPTTDSHPHQPDPSHPPQADPSHPTQADPSHPTQADPSHPTQTDPSHPPQADPSHPTQADPSHPTQTDHNPYPPQTDSNPNPPPQGDPSQPPMTDTNPNQPQGDPNQPPQQPTDPQDNRPKRIQTPRFPFRFFGRRRKKDDKENQNQQQNQQQNQNQHPSQQQTGYPQPQVQYSGQPATSSYGVPPNNQAYYNNTPQTQPMPAPIYSNQGQYIDPKLQAYPAVSVPGNYPAYPAYPAQQSSSSPPPQPYQYQYSPPTSGPYSAPSPQQYPSSQQLPPSGSQTSGYYTPGHQTVLPGAIPQPQPQYSQWREEPPAPQSRYYASTQQQGLPASYPEDQQPYAQGQPSIPAFPQPPPSAGTGAQRMQEQSINRGVYNVSPLQRHAVPSPQEDEQQQQQQRGGYGSPTGSVARKPVTGGS</sequence>
<dbReference type="Proteomes" id="UP000799779">
    <property type="component" value="Unassembled WGS sequence"/>
</dbReference>
<evidence type="ECO:0000256" key="1">
    <source>
        <dbReference type="SAM" id="MobiDB-lite"/>
    </source>
</evidence>
<dbReference type="AlphaFoldDB" id="A0A6A5WKH3"/>